<name>A0ABR1PYW4_9PEZI</name>
<organism evidence="2 3">
    <name type="scientific">Apiospora aurea</name>
    <dbReference type="NCBI Taxonomy" id="335848"/>
    <lineage>
        <taxon>Eukaryota</taxon>
        <taxon>Fungi</taxon>
        <taxon>Dikarya</taxon>
        <taxon>Ascomycota</taxon>
        <taxon>Pezizomycotina</taxon>
        <taxon>Sordariomycetes</taxon>
        <taxon>Xylariomycetidae</taxon>
        <taxon>Amphisphaeriales</taxon>
        <taxon>Apiosporaceae</taxon>
        <taxon>Apiospora</taxon>
    </lineage>
</organism>
<evidence type="ECO:0000313" key="3">
    <source>
        <dbReference type="Proteomes" id="UP001391051"/>
    </source>
</evidence>
<gene>
    <name evidence="2" type="ORF">PG986_011973</name>
</gene>
<protein>
    <submittedName>
        <fullName evidence="2">Uncharacterized protein</fullName>
    </submittedName>
</protein>
<accession>A0ABR1PYW4</accession>
<proteinExistence type="predicted"/>
<reference evidence="2 3" key="1">
    <citation type="submission" date="2023-01" db="EMBL/GenBank/DDBJ databases">
        <title>Analysis of 21 Apiospora genomes using comparative genomics revels a genus with tremendous synthesis potential of carbohydrate active enzymes and secondary metabolites.</title>
        <authorList>
            <person name="Sorensen T."/>
        </authorList>
    </citation>
    <scope>NUCLEOTIDE SEQUENCE [LARGE SCALE GENOMIC DNA]</scope>
    <source>
        <strain evidence="2 3">CBS 24483</strain>
    </source>
</reference>
<keyword evidence="3" id="KW-1185">Reference proteome</keyword>
<evidence type="ECO:0000313" key="2">
    <source>
        <dbReference type="EMBL" id="KAK7942860.1"/>
    </source>
</evidence>
<comment type="caution">
    <text evidence="2">The sequence shown here is derived from an EMBL/GenBank/DDBJ whole genome shotgun (WGS) entry which is preliminary data.</text>
</comment>
<feature type="region of interest" description="Disordered" evidence="1">
    <location>
        <begin position="32"/>
        <end position="76"/>
    </location>
</feature>
<dbReference type="RefSeq" id="XP_066694891.1">
    <property type="nucleotide sequence ID" value="XM_066848195.1"/>
</dbReference>
<dbReference type="GeneID" id="92081257"/>
<dbReference type="EMBL" id="JAQQWE010000008">
    <property type="protein sequence ID" value="KAK7942860.1"/>
    <property type="molecule type" value="Genomic_DNA"/>
</dbReference>
<sequence>MAIGSGLRASGLYTIAGTVATNITAKLDTPVCRSPSIESQNGPRDLQRKEGLTRDSRGSRDSRRPTTDWATDWIPPPSTTQTTTYTHYGTKVARDLQHLLNLARQADWLVDWPAAAPAAAKHTTAAFAPPEQPTFVYTALLLAQSHPLLSAMSPRYSRSGARLTPNLTLSSFTSHPPSPIQLALDTPGHRTVISRKSGDDPSTPTILAAILVYSKALFSFS</sequence>
<dbReference type="Proteomes" id="UP001391051">
    <property type="component" value="Unassembled WGS sequence"/>
</dbReference>
<feature type="compositionally biased region" description="Basic and acidic residues" evidence="1">
    <location>
        <begin position="45"/>
        <end position="66"/>
    </location>
</feature>
<evidence type="ECO:0000256" key="1">
    <source>
        <dbReference type="SAM" id="MobiDB-lite"/>
    </source>
</evidence>